<dbReference type="GO" id="GO:0008984">
    <property type="term" value="F:protein-glutamate methylesterase activity"/>
    <property type="evidence" value="ECO:0007669"/>
    <property type="project" value="InterPro"/>
</dbReference>
<dbReference type="SMART" id="SM00138">
    <property type="entry name" value="MeTrc"/>
    <property type="match status" value="1"/>
</dbReference>
<dbReference type="Gene3D" id="3.30.450.20">
    <property type="entry name" value="PAS domain"/>
    <property type="match status" value="1"/>
</dbReference>
<dbReference type="SUPFAM" id="SSF52738">
    <property type="entry name" value="Methylesterase CheB, C-terminal domain"/>
    <property type="match status" value="1"/>
</dbReference>
<feature type="coiled-coil region" evidence="2">
    <location>
        <begin position="661"/>
        <end position="744"/>
    </location>
</feature>
<evidence type="ECO:0000313" key="6">
    <source>
        <dbReference type="Proteomes" id="UP000006589"/>
    </source>
</evidence>
<dbReference type="HOGENOM" id="CLU_000892_0_1_5"/>
<gene>
    <name evidence="5" type="ordered locus">Mrad2831_5709</name>
</gene>
<keyword evidence="1" id="KW-0378">Hydrolase</keyword>
<dbReference type="InterPro" id="IPR022642">
    <property type="entry name" value="CheR_C"/>
</dbReference>
<dbReference type="Pfam" id="PF13596">
    <property type="entry name" value="PAS_10"/>
    <property type="match status" value="1"/>
</dbReference>
<dbReference type="Pfam" id="PF01339">
    <property type="entry name" value="CheB_methylest"/>
    <property type="match status" value="1"/>
</dbReference>
<dbReference type="Pfam" id="PF01739">
    <property type="entry name" value="CheR"/>
    <property type="match status" value="1"/>
</dbReference>
<dbReference type="GO" id="GO:0000156">
    <property type="term" value="F:phosphorelay response regulator activity"/>
    <property type="evidence" value="ECO:0007669"/>
    <property type="project" value="InterPro"/>
</dbReference>
<dbReference type="InterPro" id="IPR035909">
    <property type="entry name" value="CheB_C"/>
</dbReference>
<feature type="active site" evidence="1">
    <location>
        <position position="150"/>
    </location>
</feature>
<feature type="domain" description="CheB-type methylesterase" evidence="3">
    <location>
        <begin position="26"/>
        <end position="210"/>
    </location>
</feature>
<sequence length="853" mass="92969">MLGPVARRGIDPRAKNAVIDQDHFPIVGIGASAGGIEAMRGFFRGVPERLEAAFVVVTHLGREHKSLLPDVLARLTPLKVEAAADGVPVGPGTVYVMPSGFVMGIAGGRLTLTPLGEGRETKPIDIFLTALALDQGERAVGVILSGGDGDGAIGIKAIKEHGGLTLAQTADGYGPETADMPLSSLRTGFVDFGETAERMGDRIAAHVAAAPIAPDAQADGVAREFEAELLTEIFAILRRQVGHDFSGYKPSTFGRRLQRRIGVVGASGLDGYLKLLRADPAEVGVLFRDLLIGVTNFFRDTAAFEALTAQVIPKLFDARAATDVIRIWVPACSTGEEVYSLAILLREHMVTLADPPRVQIFATDIDERALTVARTGRYPTAYLSAVSPERIGQHFVVEGDSAVVEKAVRDLCTFAPHNVLRDPPFSRLDLVSCRNLMIYLGVEAQQQLMPVLHYALRPRGYLFIGMAENVTRFEDLFETIDKQHRIFQARDAIPPARLRPMSGTDTPILANAGHPQRRNVTTHAALRHAVETQMLSEFTPPHAVVTRTGEAVHYSSRIGDHLEVVPGQPTRELAAMARKGLRLDLRTALREAIEGNILVVREGIGVELPDGRFQSISLVVKPLNTPGAVEPLFLVVFNEAAAPVERERQQALKANERDTALQGLERELSVTRERLQAVIEEYETSLEELKSSNEELYSVNEEMQAANEELEASKEETQSLNEELQTMNSELASKIEAVDQLTDDQATLFEGMNIASVLLTPDLHIRMFTNAAAQIFGLQPSDVGRSLRNFSAPIPLAWLVDEIPTVLAANRPSERTIEGADGARYRVRLMASSRKGGRRPGIVANFTNLLEQE</sequence>
<evidence type="ECO:0000259" key="3">
    <source>
        <dbReference type="PROSITE" id="PS50122"/>
    </source>
</evidence>
<dbReference type="eggNOG" id="COG2201">
    <property type="taxonomic scope" value="Bacteria"/>
</dbReference>
<name>B1M1S1_METRJ</name>
<dbReference type="SUPFAM" id="SSF53335">
    <property type="entry name" value="S-adenosyl-L-methionine-dependent methyltransferases"/>
    <property type="match status" value="1"/>
</dbReference>
<dbReference type="AlphaFoldDB" id="B1M1S1"/>
<feature type="domain" description="CheR-type methyltransferase" evidence="4">
    <location>
        <begin position="236"/>
        <end position="481"/>
    </location>
</feature>
<dbReference type="InterPro" id="IPR035965">
    <property type="entry name" value="PAS-like_dom_sf"/>
</dbReference>
<dbReference type="STRING" id="426355.Mrad2831_5709"/>
<proteinExistence type="predicted"/>
<dbReference type="Pfam" id="PF03705">
    <property type="entry name" value="CheR_N"/>
    <property type="match status" value="1"/>
</dbReference>
<reference evidence="5 6" key="1">
    <citation type="submission" date="2008-03" db="EMBL/GenBank/DDBJ databases">
        <title>Complete sequence of chromosome of Methylobacterium radiotolerans JCM 2831.</title>
        <authorList>
            <consortium name="US DOE Joint Genome Institute"/>
            <person name="Copeland A."/>
            <person name="Lucas S."/>
            <person name="Lapidus A."/>
            <person name="Glavina del Rio T."/>
            <person name="Dalin E."/>
            <person name="Tice H."/>
            <person name="Bruce D."/>
            <person name="Goodwin L."/>
            <person name="Pitluck S."/>
            <person name="Kiss H."/>
            <person name="Brettin T."/>
            <person name="Detter J.C."/>
            <person name="Han C."/>
            <person name="Kuske C.R."/>
            <person name="Schmutz J."/>
            <person name="Larimer F."/>
            <person name="Land M."/>
            <person name="Hauser L."/>
            <person name="Kyrpides N."/>
            <person name="Mikhailova N."/>
            <person name="Marx C.J."/>
            <person name="Richardson P."/>
        </authorList>
    </citation>
    <scope>NUCLEOTIDE SEQUENCE [LARGE SCALE GENOMIC DNA]</scope>
    <source>
        <strain evidence="6">ATCC 27329 / DSM 1819 / JCM 2831 / NBRC 15690 / NCIMB 10815 / 0-1</strain>
    </source>
</reference>
<dbReference type="SUPFAM" id="SSF55785">
    <property type="entry name" value="PYP-like sensor domain (PAS domain)"/>
    <property type="match status" value="1"/>
</dbReference>
<dbReference type="InterPro" id="IPR022641">
    <property type="entry name" value="CheR_N"/>
</dbReference>
<feature type="active site" evidence="1">
    <location>
        <position position="32"/>
    </location>
</feature>
<dbReference type="InterPro" id="IPR000673">
    <property type="entry name" value="Sig_transdc_resp-reg_Me-estase"/>
</dbReference>
<dbReference type="RefSeq" id="WP_012322591.1">
    <property type="nucleotide sequence ID" value="NC_010505.1"/>
</dbReference>
<dbReference type="InterPro" id="IPR050903">
    <property type="entry name" value="Bact_Chemotaxis_MeTrfase"/>
</dbReference>
<dbReference type="Proteomes" id="UP000006589">
    <property type="component" value="Chromosome"/>
</dbReference>
<keyword evidence="1" id="KW-0145">Chemotaxis</keyword>
<dbReference type="PROSITE" id="PS50123">
    <property type="entry name" value="CHER"/>
    <property type="match status" value="1"/>
</dbReference>
<keyword evidence="5" id="KW-0489">Methyltransferase</keyword>
<dbReference type="PROSITE" id="PS50122">
    <property type="entry name" value="CHEB"/>
    <property type="match status" value="1"/>
</dbReference>
<keyword evidence="5" id="KW-0808">Transferase</keyword>
<evidence type="ECO:0000256" key="1">
    <source>
        <dbReference type="PROSITE-ProRule" id="PRU00050"/>
    </source>
</evidence>
<dbReference type="PANTHER" id="PTHR24422:SF27">
    <property type="entry name" value="PROTEIN-GLUTAMATE O-METHYLTRANSFERASE"/>
    <property type="match status" value="1"/>
</dbReference>
<dbReference type="Gene3D" id="3.40.50.180">
    <property type="entry name" value="Methylesterase CheB, C-terminal domain"/>
    <property type="match status" value="1"/>
</dbReference>
<dbReference type="PRINTS" id="PR00996">
    <property type="entry name" value="CHERMTFRASE"/>
</dbReference>
<dbReference type="Gene3D" id="3.40.50.150">
    <property type="entry name" value="Vaccinia Virus protein VP39"/>
    <property type="match status" value="1"/>
</dbReference>
<dbReference type="KEGG" id="mrd:Mrad2831_5709"/>
<dbReference type="GeneID" id="6141789"/>
<evidence type="ECO:0000259" key="4">
    <source>
        <dbReference type="PROSITE" id="PS50123"/>
    </source>
</evidence>
<dbReference type="GO" id="GO:0006935">
    <property type="term" value="P:chemotaxis"/>
    <property type="evidence" value="ECO:0007669"/>
    <property type="project" value="UniProtKB-UniRule"/>
</dbReference>
<accession>B1M1S1</accession>
<evidence type="ECO:0000256" key="2">
    <source>
        <dbReference type="SAM" id="Coils"/>
    </source>
</evidence>
<protein>
    <submittedName>
        <fullName evidence="5">MCP methyltransferase, CheR-type</fullName>
    </submittedName>
</protein>
<dbReference type="CDD" id="cd16434">
    <property type="entry name" value="CheB-CheR_fusion"/>
    <property type="match status" value="1"/>
</dbReference>
<dbReference type="GO" id="GO:0032259">
    <property type="term" value="P:methylation"/>
    <property type="evidence" value="ECO:0007669"/>
    <property type="project" value="UniProtKB-KW"/>
</dbReference>
<dbReference type="InterPro" id="IPR000780">
    <property type="entry name" value="CheR_MeTrfase"/>
</dbReference>
<evidence type="ECO:0000313" key="5">
    <source>
        <dbReference type="EMBL" id="ACB27654.1"/>
    </source>
</evidence>
<dbReference type="GO" id="GO:0008757">
    <property type="term" value="F:S-adenosylmethionine-dependent methyltransferase activity"/>
    <property type="evidence" value="ECO:0007669"/>
    <property type="project" value="InterPro"/>
</dbReference>
<dbReference type="InterPro" id="IPR029063">
    <property type="entry name" value="SAM-dependent_MTases_sf"/>
</dbReference>
<feature type="active site" evidence="1">
    <location>
        <position position="59"/>
    </location>
</feature>
<dbReference type="EMBL" id="CP001001">
    <property type="protein sequence ID" value="ACB27654.1"/>
    <property type="molecule type" value="Genomic_DNA"/>
</dbReference>
<dbReference type="PANTHER" id="PTHR24422">
    <property type="entry name" value="CHEMOTAXIS PROTEIN METHYLTRANSFERASE"/>
    <property type="match status" value="1"/>
</dbReference>
<dbReference type="PATRIC" id="fig|426355.14.peg.5768"/>
<dbReference type="GO" id="GO:0005737">
    <property type="term" value="C:cytoplasm"/>
    <property type="evidence" value="ECO:0007669"/>
    <property type="project" value="InterPro"/>
</dbReference>
<dbReference type="eggNOG" id="COG1352">
    <property type="taxonomic scope" value="Bacteria"/>
</dbReference>
<dbReference type="SUPFAM" id="SSF47757">
    <property type="entry name" value="Chemotaxis receptor methyltransferase CheR, N-terminal domain"/>
    <property type="match status" value="1"/>
</dbReference>
<organism evidence="5 6">
    <name type="scientific">Methylobacterium radiotolerans (strain ATCC 27329 / DSM 1819 / JCM 2831 / NBRC 15690 / NCIMB 10815 / 0-1)</name>
    <dbReference type="NCBI Taxonomy" id="426355"/>
    <lineage>
        <taxon>Bacteria</taxon>
        <taxon>Pseudomonadati</taxon>
        <taxon>Pseudomonadota</taxon>
        <taxon>Alphaproteobacteria</taxon>
        <taxon>Hyphomicrobiales</taxon>
        <taxon>Methylobacteriaceae</taxon>
        <taxon>Methylobacterium</taxon>
    </lineage>
</organism>
<keyword evidence="2" id="KW-0175">Coiled coil</keyword>